<comment type="caution">
    <text evidence="1">The sequence shown here is derived from an EMBL/GenBank/DDBJ whole genome shotgun (WGS) entry which is preliminary data.</text>
</comment>
<evidence type="ECO:0000313" key="1">
    <source>
        <dbReference type="EMBL" id="RHW74194.1"/>
    </source>
</evidence>
<reference evidence="1" key="1">
    <citation type="submission" date="2018-09" db="EMBL/GenBank/DDBJ databases">
        <title>whole genome sequence of T. equiperdum IVM-t1 strain.</title>
        <authorList>
            <person name="Suganuma K."/>
        </authorList>
    </citation>
    <scope>NUCLEOTIDE SEQUENCE [LARGE SCALE GENOMIC DNA]</scope>
    <source>
        <strain evidence="1">IVM-t1</strain>
    </source>
</reference>
<accession>A0A3L6LBZ6</accession>
<gene>
    <name evidence="1" type="ORF">DPX39_010047200</name>
</gene>
<sequence>MCFIHFRLRCSSMSLLQHPFPYRDDETRVDIITHAFSDMFFFKKLPCNIPFLLSSSSSASSLLSFHAFTFYSFSLVVTVGASHLRSTVGYK</sequence>
<name>A0A3L6LBZ6_9TRYP</name>
<dbReference type="AlphaFoldDB" id="A0A3L6LBZ6"/>
<dbReference type="Proteomes" id="UP000266743">
    <property type="component" value="Chromosome 1"/>
</dbReference>
<dbReference type="EMBL" id="QSBY01000001">
    <property type="protein sequence ID" value="RHW74194.1"/>
    <property type="molecule type" value="Genomic_DNA"/>
</dbReference>
<protein>
    <submittedName>
        <fullName evidence="1">Uncharacterized protein</fullName>
    </submittedName>
</protein>
<proteinExistence type="predicted"/>
<organism evidence="1">
    <name type="scientific">Trypanosoma brucei equiperdum</name>
    <dbReference type="NCBI Taxonomy" id="630700"/>
    <lineage>
        <taxon>Eukaryota</taxon>
        <taxon>Discoba</taxon>
        <taxon>Euglenozoa</taxon>
        <taxon>Kinetoplastea</taxon>
        <taxon>Metakinetoplastina</taxon>
        <taxon>Trypanosomatida</taxon>
        <taxon>Trypanosomatidae</taxon>
        <taxon>Trypanosoma</taxon>
    </lineage>
</organism>